<reference evidence="2" key="1">
    <citation type="submission" date="2018-06" db="EMBL/GenBank/DDBJ databases">
        <authorList>
            <person name="Zhirakovskaya E."/>
        </authorList>
    </citation>
    <scope>NUCLEOTIDE SEQUENCE</scope>
</reference>
<keyword evidence="1" id="KW-1133">Transmembrane helix</keyword>
<protein>
    <submittedName>
        <fullName evidence="2">Uncharacterized protein</fullName>
    </submittedName>
</protein>
<accession>A0A3B0SUF6</accession>
<feature type="transmembrane region" description="Helical" evidence="1">
    <location>
        <begin position="43"/>
        <end position="63"/>
    </location>
</feature>
<organism evidence="2">
    <name type="scientific">hydrothermal vent metagenome</name>
    <dbReference type="NCBI Taxonomy" id="652676"/>
    <lineage>
        <taxon>unclassified sequences</taxon>
        <taxon>metagenomes</taxon>
        <taxon>ecological metagenomes</taxon>
    </lineage>
</organism>
<dbReference type="EMBL" id="UOEI01000686">
    <property type="protein sequence ID" value="VAW09148.1"/>
    <property type="molecule type" value="Genomic_DNA"/>
</dbReference>
<dbReference type="AlphaFoldDB" id="A0A3B0SUF6"/>
<evidence type="ECO:0000256" key="1">
    <source>
        <dbReference type="SAM" id="Phobius"/>
    </source>
</evidence>
<gene>
    <name evidence="2" type="ORF">MNBD_ACTINO01-1322</name>
</gene>
<feature type="non-terminal residue" evidence="2">
    <location>
        <position position="1"/>
    </location>
</feature>
<sequence>ASDTPAAETTDTTVIDNHENLKPAVPAPPPEVVDEEQPWTVRFIYPAIAIAAVLLLVGLVIGYNRSVRGRYTVVSE</sequence>
<proteinExistence type="predicted"/>
<keyword evidence="1" id="KW-0472">Membrane</keyword>
<name>A0A3B0SUF6_9ZZZZ</name>
<evidence type="ECO:0000313" key="2">
    <source>
        <dbReference type="EMBL" id="VAW09148.1"/>
    </source>
</evidence>
<keyword evidence="1" id="KW-0812">Transmembrane</keyword>